<sequence length="344" mass="40254">MCRIFVEVKVSNISHSIFFISENKFRSRNFMNIVYATDNNFVDVLSASIKSLYTTNSDLDLNLWIIADKVSDRNKEKINRLSKQFAQREINWIENVEIPFKLHLDRGSISSFSRLFLGSVLPSSMSKVLYLDSDIIVMDSLRSIFDIDFKGKILYGVNDTFNKEYKQVLGIPIDKPMFNAGVMLINLELWRNNNVEERFLQVIQKFNGTILQGDLGVLNAVLYNSFGVLPPEYNYMTIFEDLTYEEMIVFKKPINYYSKEEIKNARERIVLRHFTTSFLSKRPWQEGSNVAHIDQFKKYYEGSYKNVKESILLKIVQKLPKKCSVFLLGIIQSKFRPKLYRILK</sequence>
<evidence type="ECO:0000256" key="1">
    <source>
        <dbReference type="ARBA" id="ARBA00022676"/>
    </source>
</evidence>
<gene>
    <name evidence="4" type="primary">wciN</name>
</gene>
<protein>
    <submittedName>
        <fullName evidence="4">Glycosyl transferase</fullName>
    </submittedName>
</protein>
<dbReference type="PANTHER" id="PTHR13778:SF47">
    <property type="entry name" value="LIPOPOLYSACCHARIDE 1,3-GALACTOSYLTRANSFERASE"/>
    <property type="match status" value="1"/>
</dbReference>
<reference evidence="4" key="1">
    <citation type="journal article" date="2011" name="PLoS ONE">
        <title>Sequence Diversity within the Capsular Genes of Streptococcus pneumoniae Serogroup 6 and 19.</title>
        <authorList>
            <person name="Elberse K.E."/>
            <person name="Witteveen S."/>
            <person name="van der Heide H."/>
            <person name="van de Pol I."/>
            <person name="Schot C."/>
            <person name="van der Ende A."/>
            <person name="Berbers G."/>
            <person name="Schouls L."/>
        </authorList>
    </citation>
    <scope>NUCLEOTIDE SEQUENCE</scope>
</reference>
<organism evidence="4">
    <name type="scientific">Streptococcus pneumoniae</name>
    <dbReference type="NCBI Taxonomy" id="1313"/>
    <lineage>
        <taxon>Bacteria</taxon>
        <taxon>Bacillati</taxon>
        <taxon>Bacillota</taxon>
        <taxon>Bacilli</taxon>
        <taxon>Lactobacillales</taxon>
        <taxon>Streptococcaceae</taxon>
        <taxon>Streptococcus</taxon>
    </lineage>
</organism>
<accession>G3GFZ0</accession>
<dbReference type="AlphaFoldDB" id="G3GFZ0"/>
<dbReference type="SUPFAM" id="SSF53448">
    <property type="entry name" value="Nucleotide-diphospho-sugar transferases"/>
    <property type="match status" value="1"/>
</dbReference>
<dbReference type="EMBL" id="JF911498">
    <property type="protein sequence ID" value="AEO88441.1"/>
    <property type="molecule type" value="Genomic_DNA"/>
</dbReference>
<dbReference type="Pfam" id="PF01501">
    <property type="entry name" value="Glyco_transf_8"/>
    <property type="match status" value="1"/>
</dbReference>
<dbReference type="GO" id="GO:0016757">
    <property type="term" value="F:glycosyltransferase activity"/>
    <property type="evidence" value="ECO:0007669"/>
    <property type="project" value="UniProtKB-KW"/>
</dbReference>
<dbReference type="InterPro" id="IPR002495">
    <property type="entry name" value="Glyco_trans_8"/>
</dbReference>
<proteinExistence type="predicted"/>
<dbReference type="CDD" id="cd04194">
    <property type="entry name" value="GT8_A4GalT_like"/>
    <property type="match status" value="1"/>
</dbReference>
<keyword evidence="1" id="KW-0328">Glycosyltransferase</keyword>
<dbReference type="Gene3D" id="3.90.550.10">
    <property type="entry name" value="Spore Coat Polysaccharide Biosynthesis Protein SpsA, Chain A"/>
    <property type="match status" value="1"/>
</dbReference>
<dbReference type="PANTHER" id="PTHR13778">
    <property type="entry name" value="GLYCOSYLTRANSFERASE 8 DOMAIN-CONTAINING PROTEIN"/>
    <property type="match status" value="1"/>
</dbReference>
<dbReference type="InterPro" id="IPR029044">
    <property type="entry name" value="Nucleotide-diphossugar_trans"/>
</dbReference>
<keyword evidence="3" id="KW-0479">Metal-binding</keyword>
<name>G3GFZ0_STREE</name>
<evidence type="ECO:0000256" key="3">
    <source>
        <dbReference type="ARBA" id="ARBA00022723"/>
    </source>
</evidence>
<evidence type="ECO:0000313" key="4">
    <source>
        <dbReference type="EMBL" id="AEO88441.1"/>
    </source>
</evidence>
<dbReference type="InterPro" id="IPR050748">
    <property type="entry name" value="Glycosyltrans_8_dom-fam"/>
</dbReference>
<dbReference type="GO" id="GO:0046872">
    <property type="term" value="F:metal ion binding"/>
    <property type="evidence" value="ECO:0007669"/>
    <property type="project" value="UniProtKB-KW"/>
</dbReference>
<keyword evidence="2 4" id="KW-0808">Transferase</keyword>
<evidence type="ECO:0000256" key="2">
    <source>
        <dbReference type="ARBA" id="ARBA00022679"/>
    </source>
</evidence>